<feature type="transmembrane region" description="Helical" evidence="6">
    <location>
        <begin position="347"/>
        <end position="368"/>
    </location>
</feature>
<evidence type="ECO:0000313" key="9">
    <source>
        <dbReference type="Proteomes" id="UP000013940"/>
    </source>
</evidence>
<dbReference type="SUPFAM" id="SSF103481">
    <property type="entry name" value="Multidrug resistance efflux transporter EmrE"/>
    <property type="match status" value="2"/>
</dbReference>
<keyword evidence="4 6" id="KW-1133">Transmembrane helix</keyword>
<feature type="transmembrane region" description="Helical" evidence="6">
    <location>
        <begin position="314"/>
        <end position="335"/>
    </location>
</feature>
<dbReference type="HOGENOM" id="CLU_033863_4_2_6"/>
<dbReference type="KEGG" id="pprc:PFLCHA0_c34190"/>
<dbReference type="EMBL" id="CP003190">
    <property type="protein sequence ID" value="AGL85189.1"/>
    <property type="molecule type" value="Genomic_DNA"/>
</dbReference>
<dbReference type="InterPro" id="IPR000620">
    <property type="entry name" value="EamA_dom"/>
</dbReference>
<dbReference type="GO" id="GO:0016020">
    <property type="term" value="C:membrane"/>
    <property type="evidence" value="ECO:0007669"/>
    <property type="project" value="UniProtKB-SubCell"/>
</dbReference>
<name>A0A2C9ENL2_PSEPH</name>
<dbReference type="PANTHER" id="PTHR32322">
    <property type="entry name" value="INNER MEMBRANE TRANSPORTER"/>
    <property type="match status" value="1"/>
</dbReference>
<sequence length="434" mass="46578">MPRASAASWARVAARPSMARARSSNWVPMSVSSTWAWCRRNRSTCSSCSSDLMAWDTADWVMPRRMAALVKPWSSATREKISSWVRVMSKSSFYDDRALDKKWSCSTNPLPQSVLTMSESNISGPLAGEYRDLAVYGRLATVTMIWGGTFVAGRYLAGGLSPLLAASLRFLLASLALLGFMAVARIPLVRPSLRQFGQLALLGFFGIFFYNLCFFLGLEQVKASRASLIVALNPAVIALASWALFKERLGRRKLLGIALCLCGAALVICSRDPSALAAQAGSWQGDLLILGCVLGWGVYSLFSRGLNHSLGSLQTVTCSILLGTLMLCAATLIRGEFDLQAVARLNLAQGLSLLYLGVLGSALAYIWYYDGLRRIGATRCGVFIALNPLTAVILGALLLGEQLSPVMGVGGALILGGIYQCNKPLAGGAKKAIL</sequence>
<feature type="transmembrane region" description="Helical" evidence="6">
    <location>
        <begin position="254"/>
        <end position="271"/>
    </location>
</feature>
<feature type="transmembrane region" description="Helical" evidence="6">
    <location>
        <begin position="224"/>
        <end position="245"/>
    </location>
</feature>
<evidence type="ECO:0000313" key="8">
    <source>
        <dbReference type="EMBL" id="AGL85189.1"/>
    </source>
</evidence>
<dbReference type="Proteomes" id="UP000013940">
    <property type="component" value="Chromosome"/>
</dbReference>
<feature type="domain" description="EamA" evidence="7">
    <location>
        <begin position="284"/>
        <end position="419"/>
    </location>
</feature>
<keyword evidence="3 6" id="KW-0812">Transmembrane</keyword>
<dbReference type="PANTHER" id="PTHR32322:SF2">
    <property type="entry name" value="EAMA DOMAIN-CONTAINING PROTEIN"/>
    <property type="match status" value="1"/>
</dbReference>
<evidence type="ECO:0000256" key="3">
    <source>
        <dbReference type="ARBA" id="ARBA00022692"/>
    </source>
</evidence>
<feature type="transmembrane region" description="Helical" evidence="6">
    <location>
        <begin position="163"/>
        <end position="184"/>
    </location>
</feature>
<proteinExistence type="inferred from homology"/>
<comment type="similarity">
    <text evidence="2">Belongs to the EamA transporter family.</text>
</comment>
<dbReference type="AlphaFoldDB" id="A0A2C9ENL2"/>
<feature type="transmembrane region" description="Helical" evidence="6">
    <location>
        <begin position="380"/>
        <end position="399"/>
    </location>
</feature>
<dbReference type="Pfam" id="PF00892">
    <property type="entry name" value="EamA"/>
    <property type="match status" value="2"/>
</dbReference>
<evidence type="ECO:0000256" key="4">
    <source>
        <dbReference type="ARBA" id="ARBA00022989"/>
    </source>
</evidence>
<feature type="domain" description="EamA" evidence="7">
    <location>
        <begin position="141"/>
        <end position="268"/>
    </location>
</feature>
<feature type="transmembrane region" description="Helical" evidence="6">
    <location>
        <begin position="283"/>
        <end position="302"/>
    </location>
</feature>
<dbReference type="InterPro" id="IPR037185">
    <property type="entry name" value="EmrE-like"/>
</dbReference>
<dbReference type="Gene3D" id="1.10.3730.20">
    <property type="match status" value="1"/>
</dbReference>
<keyword evidence="5 6" id="KW-0472">Membrane</keyword>
<evidence type="ECO:0000256" key="5">
    <source>
        <dbReference type="ARBA" id="ARBA00023136"/>
    </source>
</evidence>
<gene>
    <name evidence="8" type="ORF">PFLCHA0_c34190</name>
</gene>
<feature type="transmembrane region" description="Helical" evidence="6">
    <location>
        <begin position="135"/>
        <end position="157"/>
    </location>
</feature>
<evidence type="ECO:0000256" key="2">
    <source>
        <dbReference type="ARBA" id="ARBA00007362"/>
    </source>
</evidence>
<comment type="subcellular location">
    <subcellularLocation>
        <location evidence="1">Membrane</location>
        <topology evidence="1">Multi-pass membrane protein</topology>
    </subcellularLocation>
</comment>
<evidence type="ECO:0000256" key="6">
    <source>
        <dbReference type="SAM" id="Phobius"/>
    </source>
</evidence>
<protein>
    <submittedName>
        <fullName evidence="8">Putative membrane protein</fullName>
    </submittedName>
</protein>
<dbReference type="InterPro" id="IPR050638">
    <property type="entry name" value="AA-Vitamin_Transporters"/>
</dbReference>
<evidence type="ECO:0000256" key="1">
    <source>
        <dbReference type="ARBA" id="ARBA00004141"/>
    </source>
</evidence>
<feature type="transmembrane region" description="Helical" evidence="6">
    <location>
        <begin position="196"/>
        <end position="218"/>
    </location>
</feature>
<accession>A0A2C9ENL2</accession>
<evidence type="ECO:0000259" key="7">
    <source>
        <dbReference type="Pfam" id="PF00892"/>
    </source>
</evidence>
<organism evidence="8 9">
    <name type="scientific">Pseudomonas protegens (strain DSM 19095 / LMG 27888 / CFBP 6595 / CHA0)</name>
    <dbReference type="NCBI Taxonomy" id="1124983"/>
    <lineage>
        <taxon>Bacteria</taxon>
        <taxon>Pseudomonadati</taxon>
        <taxon>Pseudomonadota</taxon>
        <taxon>Gammaproteobacteria</taxon>
        <taxon>Pseudomonadales</taxon>
        <taxon>Pseudomonadaceae</taxon>
        <taxon>Pseudomonas</taxon>
    </lineage>
</organism>
<reference evidence="9" key="1">
    <citation type="journal article" date="2014" name="Genome Announc.">
        <title>Full-genome sequence of the plant growth-promoting bacterium Pseudomonas protegens CHA0.</title>
        <authorList>
            <person name="Jousset A."/>
            <person name="Schuldes J."/>
            <person name="Keel C."/>
            <person name="Maurhofer M."/>
            <person name="Daniel R."/>
            <person name="Scheu S."/>
            <person name="Thuermer A."/>
        </authorList>
    </citation>
    <scope>NUCLEOTIDE SEQUENCE [LARGE SCALE GENOMIC DNA]</scope>
    <source>
        <strain evidence="9">DSM 19095 / LMG 27888 / CFBP 6595 / CHA0</strain>
    </source>
</reference>
<dbReference type="eggNOG" id="COG0697">
    <property type="taxonomic scope" value="Bacteria"/>
</dbReference>